<dbReference type="eggNOG" id="arCOG01534">
    <property type="taxonomic scope" value="Archaea"/>
</dbReference>
<dbReference type="STRING" id="1324957.K933_11251"/>
<dbReference type="Pfam" id="PF00496">
    <property type="entry name" value="SBP_bac_5"/>
    <property type="match status" value="1"/>
</dbReference>
<dbReference type="PANTHER" id="PTHR30290">
    <property type="entry name" value="PERIPLASMIC BINDING COMPONENT OF ABC TRANSPORTER"/>
    <property type="match status" value="1"/>
</dbReference>
<evidence type="ECO:0000256" key="2">
    <source>
        <dbReference type="ARBA" id="ARBA00022448"/>
    </source>
</evidence>
<dbReference type="InterPro" id="IPR039424">
    <property type="entry name" value="SBP_5"/>
</dbReference>
<dbReference type="OrthoDB" id="233597at2157"/>
<dbReference type="Gene3D" id="3.10.105.10">
    <property type="entry name" value="Dipeptide-binding Protein, Domain 3"/>
    <property type="match status" value="2"/>
</dbReference>
<dbReference type="EMBL" id="ASGZ01000037">
    <property type="protein sequence ID" value="ESP87889.1"/>
    <property type="molecule type" value="Genomic_DNA"/>
</dbReference>
<dbReference type="InterPro" id="IPR006311">
    <property type="entry name" value="TAT_signal"/>
</dbReference>
<dbReference type="GO" id="GO:1904680">
    <property type="term" value="F:peptide transmembrane transporter activity"/>
    <property type="evidence" value="ECO:0007669"/>
    <property type="project" value="TreeGrafter"/>
</dbReference>
<dbReference type="RefSeq" id="WP_023394830.1">
    <property type="nucleotide sequence ID" value="NZ_ASGZ01000037.1"/>
</dbReference>
<reference evidence="6 7" key="1">
    <citation type="journal article" date="2013" name="Genome Announc.">
        <title>Draft Genome Sequence of 'Candidatus Halobonum tyrrellensis' Strain G22, Isolated from the Hypersaline Waters of Lake Tyrrell, Australia.</title>
        <authorList>
            <person name="Ugalde J.A."/>
            <person name="Narasingarao P."/>
            <person name="Kuo S."/>
            <person name="Podell S."/>
            <person name="Allen E.E."/>
        </authorList>
    </citation>
    <scope>NUCLEOTIDE SEQUENCE [LARGE SCALE GENOMIC DNA]</scope>
    <source>
        <strain evidence="6 7">G22</strain>
    </source>
</reference>
<proteinExistence type="inferred from homology"/>
<dbReference type="GO" id="GO:0015833">
    <property type="term" value="P:peptide transport"/>
    <property type="evidence" value="ECO:0007669"/>
    <property type="project" value="TreeGrafter"/>
</dbReference>
<comment type="caution">
    <text evidence="6">The sequence shown here is derived from an EMBL/GenBank/DDBJ whole genome shotgun (WGS) entry which is preliminary data.</text>
</comment>
<evidence type="ECO:0000313" key="7">
    <source>
        <dbReference type="Proteomes" id="UP000017840"/>
    </source>
</evidence>
<dbReference type="InterPro" id="IPR000914">
    <property type="entry name" value="SBP_5_dom"/>
</dbReference>
<comment type="similarity">
    <text evidence="1">Belongs to the bacterial solute-binding protein 5 family.</text>
</comment>
<keyword evidence="3" id="KW-0732">Signal</keyword>
<evidence type="ECO:0000259" key="5">
    <source>
        <dbReference type="Pfam" id="PF00496"/>
    </source>
</evidence>
<dbReference type="PROSITE" id="PS51318">
    <property type="entry name" value="TAT"/>
    <property type="match status" value="1"/>
</dbReference>
<keyword evidence="7" id="KW-1185">Reference proteome</keyword>
<evidence type="ECO:0000256" key="4">
    <source>
        <dbReference type="SAM" id="MobiDB-lite"/>
    </source>
</evidence>
<dbReference type="AlphaFoldDB" id="V4HJ08"/>
<accession>V4HJ08</accession>
<dbReference type="CDD" id="cd00995">
    <property type="entry name" value="PBP2_NikA_DppA_OppA_like"/>
    <property type="match status" value="1"/>
</dbReference>
<sequence>MSSSDNQRTTRRRFLASVGASGGVAVTSALAGCSGGGESDAGGETSDASGDGTTASDTEGGGGEAGEALPSYQYFNNPAAYNAARHDAINLIGTRLNDLGLDVGVEVFEWGTLYTRVRDERNFDFCTWNHTHDIYPGLLMNEFFRSSNTDPGEGNFTGWHSEETDELLATALSSSETSERVDALHEFQNTITEAAPTNPIVQMPSVVAYNSDQVSGWVDHVSGPGYFYNMTSIEVDNPENQLRGSWSETIGTLNPVGAPAQTKVSHQLDVLYDNLVRFDGNLEIDPEAGLASDWERPDRTTVRYAIKDHQWHDGEPLTPEDVAFTFNYMKEHGAPLYGTQIQMYEDAEVLDDGRVQINFTEENAPGPVHLLLSSQVPIIPQHIWSERDAPLDMQITEPVGSGPLMFDYWDQGSELSLVKNENHFYPVSFDSRIWRIIPESSTTWELLLNGDLNYLPFSRIGKQLNDNREESQIGVYQMPGNGWWHCSMNTRNPGMDDRAFRQAVVNTLPKTAIVDQILYGFPEPGFNLVNESFGQYHNPDVPRYDESMETARGRLQEAGYVYDDDGTLHFPAE</sequence>
<dbReference type="Gene3D" id="3.40.190.10">
    <property type="entry name" value="Periplasmic binding protein-like II"/>
    <property type="match status" value="1"/>
</dbReference>
<gene>
    <name evidence="6" type="ORF">K933_11251</name>
</gene>
<evidence type="ECO:0000256" key="3">
    <source>
        <dbReference type="ARBA" id="ARBA00022729"/>
    </source>
</evidence>
<dbReference type="PANTHER" id="PTHR30290:SF9">
    <property type="entry name" value="OLIGOPEPTIDE-BINDING PROTEIN APPA"/>
    <property type="match status" value="1"/>
</dbReference>
<feature type="region of interest" description="Disordered" evidence="4">
    <location>
        <begin position="34"/>
        <end position="69"/>
    </location>
</feature>
<protein>
    <submittedName>
        <fullName evidence="6">ABC transporter substrate-binding protein</fullName>
    </submittedName>
</protein>
<dbReference type="Proteomes" id="UP000017840">
    <property type="component" value="Unassembled WGS sequence"/>
</dbReference>
<name>V4HJ08_9EURY</name>
<feature type="compositionally biased region" description="Low complexity" evidence="4">
    <location>
        <begin position="49"/>
        <end position="58"/>
    </location>
</feature>
<dbReference type="PATRIC" id="fig|1324957.4.peg.2285"/>
<evidence type="ECO:0000313" key="6">
    <source>
        <dbReference type="EMBL" id="ESP87889.1"/>
    </source>
</evidence>
<dbReference type="SUPFAM" id="SSF53850">
    <property type="entry name" value="Periplasmic binding protein-like II"/>
    <property type="match status" value="2"/>
</dbReference>
<feature type="domain" description="Solute-binding protein family 5" evidence="5">
    <location>
        <begin position="286"/>
        <end position="567"/>
    </location>
</feature>
<organism evidence="6 7">
    <name type="scientific">Candidatus Halobonum tyrrellensis G22</name>
    <dbReference type="NCBI Taxonomy" id="1324957"/>
    <lineage>
        <taxon>Archaea</taxon>
        <taxon>Methanobacteriati</taxon>
        <taxon>Methanobacteriota</taxon>
        <taxon>Stenosarchaea group</taxon>
        <taxon>Halobacteria</taxon>
        <taxon>Halobacteriales</taxon>
        <taxon>Haloferacaceae</taxon>
        <taxon>Candidatus Halobonum</taxon>
    </lineage>
</organism>
<keyword evidence="2" id="KW-0813">Transport</keyword>
<evidence type="ECO:0000256" key="1">
    <source>
        <dbReference type="ARBA" id="ARBA00005695"/>
    </source>
</evidence>